<dbReference type="Proteomes" id="UP000649617">
    <property type="component" value="Unassembled WGS sequence"/>
</dbReference>
<evidence type="ECO:0000313" key="2">
    <source>
        <dbReference type="EMBL" id="CAE7721398.1"/>
    </source>
</evidence>
<reference evidence="2" key="1">
    <citation type="submission" date="2021-02" db="EMBL/GenBank/DDBJ databases">
        <authorList>
            <person name="Dougan E. K."/>
            <person name="Rhodes N."/>
            <person name="Thang M."/>
            <person name="Chan C."/>
        </authorList>
    </citation>
    <scope>NUCLEOTIDE SEQUENCE</scope>
</reference>
<feature type="non-terminal residue" evidence="2">
    <location>
        <position position="1"/>
    </location>
</feature>
<dbReference type="AlphaFoldDB" id="A0A812X939"/>
<feature type="transmembrane region" description="Helical" evidence="1">
    <location>
        <begin position="68"/>
        <end position="88"/>
    </location>
</feature>
<keyword evidence="1" id="KW-1133">Transmembrane helix</keyword>
<dbReference type="OrthoDB" id="443159at2759"/>
<name>A0A812X939_SYMPI</name>
<keyword evidence="1" id="KW-0812">Transmembrane</keyword>
<evidence type="ECO:0000313" key="3">
    <source>
        <dbReference type="Proteomes" id="UP000649617"/>
    </source>
</evidence>
<keyword evidence="1" id="KW-0472">Membrane</keyword>
<dbReference type="EMBL" id="CAJNIZ010045483">
    <property type="protein sequence ID" value="CAE7721398.1"/>
    <property type="molecule type" value="Genomic_DNA"/>
</dbReference>
<organism evidence="2 3">
    <name type="scientific">Symbiodinium pilosum</name>
    <name type="common">Dinoflagellate</name>
    <dbReference type="NCBI Taxonomy" id="2952"/>
    <lineage>
        <taxon>Eukaryota</taxon>
        <taxon>Sar</taxon>
        <taxon>Alveolata</taxon>
        <taxon>Dinophyceae</taxon>
        <taxon>Suessiales</taxon>
        <taxon>Symbiodiniaceae</taxon>
        <taxon>Symbiodinium</taxon>
    </lineage>
</organism>
<comment type="caution">
    <text evidence="2">The sequence shown here is derived from an EMBL/GenBank/DDBJ whole genome shotgun (WGS) entry which is preliminary data.</text>
</comment>
<evidence type="ECO:0000256" key="1">
    <source>
        <dbReference type="SAM" id="Phobius"/>
    </source>
</evidence>
<accession>A0A812X939</accession>
<sequence>MASASTALTPRNSLLAQVYEIIAAPLRILVKVQAKASAQEIEDQRMEKASWSNEQILKEEQTRNSGRLRNSAFVFFAFLIGLMSWASYMDSTYGGPVHGKGFCFPAGVMPAYNIPDAEGNARLPCNCAPLYKWYLEPSLTAQQIDDMKDAAPKVDSKNCGRTMGGEKKDCDPRTVGGCVWTKEDLARDPTYWEGFTPTYWEKQAKT</sequence>
<proteinExistence type="predicted"/>
<keyword evidence="3" id="KW-1185">Reference proteome</keyword>
<gene>
    <name evidence="2" type="ORF">SPIL2461_LOCUS20568</name>
</gene>
<protein>
    <submittedName>
        <fullName evidence="2">Uncharacterized protein</fullName>
    </submittedName>
</protein>